<dbReference type="InterPro" id="IPR036390">
    <property type="entry name" value="WH_DNA-bd_sf"/>
</dbReference>
<dbReference type="PANTHER" id="PTHR34580">
    <property type="match status" value="1"/>
</dbReference>
<dbReference type="GO" id="GO:0003700">
    <property type="term" value="F:DNA-binding transcription factor activity"/>
    <property type="evidence" value="ECO:0007669"/>
    <property type="project" value="InterPro"/>
</dbReference>
<keyword evidence="5" id="KW-1185">Reference proteome</keyword>
<dbReference type="InterPro" id="IPR001034">
    <property type="entry name" value="DeoR_HTH"/>
</dbReference>
<sequence>MLKSQRLIRMIMIINARKSFTVQEMADEFGLSTRTVTRDLLELSELGVPIYSIQGRGGGYRLLQERLLPPIAFTESEAVAMFIACRSLRHLSALPFDEGAESALHKFYHYLPEDSKTRIDRLKDKVAIWSPHRQVLPDCLRTLMQSIMVRSVVAIEYRSTHGVELRNIQPVGLYESDGYWYCPAYCFLREDYRVFRADRILAASLNESIDCREDVEQRTLWDLPQERAPLIPMSLELSPGGVHALRSDQWFGESIRVRDDGGGTVTVDIPSDKIPFYSDMIWRLGEDARIVAPEEAVEYVRRKIEAMRLRYS</sequence>
<dbReference type="Pfam" id="PF25583">
    <property type="entry name" value="WCX"/>
    <property type="match status" value="1"/>
</dbReference>
<dbReference type="InterPro" id="IPR028349">
    <property type="entry name" value="PafC-like"/>
</dbReference>
<dbReference type="PROSITE" id="PS51000">
    <property type="entry name" value="HTH_DEOR_2"/>
    <property type="match status" value="1"/>
</dbReference>
<evidence type="ECO:0000313" key="4">
    <source>
        <dbReference type="EMBL" id="RED58158.1"/>
    </source>
</evidence>
<dbReference type="Pfam" id="PF13280">
    <property type="entry name" value="WYL"/>
    <property type="match status" value="1"/>
</dbReference>
<dbReference type="AlphaFoldDB" id="A0A3D9I8R8"/>
<dbReference type="SUPFAM" id="SSF46785">
    <property type="entry name" value="Winged helix' DNA-binding domain"/>
    <property type="match status" value="1"/>
</dbReference>
<keyword evidence="2" id="KW-0804">Transcription</keyword>
<feature type="domain" description="HTH deoR-type" evidence="3">
    <location>
        <begin position="3"/>
        <end position="61"/>
    </location>
</feature>
<dbReference type="InterPro" id="IPR026881">
    <property type="entry name" value="WYL_dom"/>
</dbReference>
<dbReference type="OrthoDB" id="9815009at2"/>
<comment type="caution">
    <text evidence="4">The sequence shown here is derived from an EMBL/GenBank/DDBJ whole genome shotgun (WGS) entry which is preliminary data.</text>
</comment>
<evidence type="ECO:0000256" key="2">
    <source>
        <dbReference type="ARBA" id="ARBA00023163"/>
    </source>
</evidence>
<reference evidence="4 5" key="1">
    <citation type="submission" date="2018-07" db="EMBL/GenBank/DDBJ databases">
        <title>Genomic Encyclopedia of Type Strains, Phase III (KMG-III): the genomes of soil and plant-associated and newly described type strains.</title>
        <authorList>
            <person name="Whitman W."/>
        </authorList>
    </citation>
    <scope>NUCLEOTIDE SEQUENCE [LARGE SCALE GENOMIC DNA]</scope>
    <source>
        <strain evidence="4 5">CECT 8236</strain>
    </source>
</reference>
<dbReference type="Pfam" id="PF08279">
    <property type="entry name" value="HTH_11"/>
    <property type="match status" value="1"/>
</dbReference>
<dbReference type="PANTHER" id="PTHR34580:SF9">
    <property type="entry name" value="SLL5097 PROTEIN"/>
    <property type="match status" value="1"/>
</dbReference>
<dbReference type="Proteomes" id="UP000256869">
    <property type="component" value="Unassembled WGS sequence"/>
</dbReference>
<dbReference type="InterPro" id="IPR013196">
    <property type="entry name" value="HTH_11"/>
</dbReference>
<keyword evidence="1" id="KW-0805">Transcription regulation</keyword>
<dbReference type="Gene3D" id="1.10.10.10">
    <property type="entry name" value="Winged helix-like DNA-binding domain superfamily/Winged helix DNA-binding domain"/>
    <property type="match status" value="1"/>
</dbReference>
<dbReference type="EMBL" id="QRDY01000009">
    <property type="protein sequence ID" value="RED58158.1"/>
    <property type="molecule type" value="Genomic_DNA"/>
</dbReference>
<dbReference type="InterPro" id="IPR057727">
    <property type="entry name" value="WCX_dom"/>
</dbReference>
<dbReference type="RefSeq" id="WP_115993817.1">
    <property type="nucleotide sequence ID" value="NZ_QRDY01000009.1"/>
</dbReference>
<dbReference type="PIRSF" id="PIRSF016838">
    <property type="entry name" value="PafC"/>
    <property type="match status" value="1"/>
</dbReference>
<proteinExistence type="predicted"/>
<evidence type="ECO:0000259" key="3">
    <source>
        <dbReference type="PROSITE" id="PS51000"/>
    </source>
</evidence>
<gene>
    <name evidence="4" type="ORF">DFP95_109196</name>
</gene>
<name>A0A3D9I8R8_9BACL</name>
<evidence type="ECO:0000256" key="1">
    <source>
        <dbReference type="ARBA" id="ARBA00023015"/>
    </source>
</evidence>
<evidence type="ECO:0000313" key="5">
    <source>
        <dbReference type="Proteomes" id="UP000256869"/>
    </source>
</evidence>
<protein>
    <submittedName>
        <fullName evidence="4">DeoR family transcriptional regulator</fullName>
    </submittedName>
</protein>
<dbReference type="InterPro" id="IPR036388">
    <property type="entry name" value="WH-like_DNA-bd_sf"/>
</dbReference>
<dbReference type="PROSITE" id="PS52050">
    <property type="entry name" value="WYL"/>
    <property type="match status" value="1"/>
</dbReference>
<accession>A0A3D9I8R8</accession>
<organism evidence="4 5">
    <name type="scientific">Cohnella lupini</name>
    <dbReference type="NCBI Taxonomy" id="1294267"/>
    <lineage>
        <taxon>Bacteria</taxon>
        <taxon>Bacillati</taxon>
        <taxon>Bacillota</taxon>
        <taxon>Bacilli</taxon>
        <taxon>Bacillales</taxon>
        <taxon>Paenibacillaceae</taxon>
        <taxon>Cohnella</taxon>
    </lineage>
</organism>
<dbReference type="InterPro" id="IPR051534">
    <property type="entry name" value="CBASS_pafABC_assoc_protein"/>
</dbReference>